<protein>
    <submittedName>
        <fullName evidence="4">Uncharacterized protein</fullName>
    </submittedName>
</protein>
<evidence type="ECO:0000256" key="1">
    <source>
        <dbReference type="SAM" id="Coils"/>
    </source>
</evidence>
<keyword evidence="3" id="KW-0812">Transmembrane</keyword>
<sequence>MPGIHFHATGDPHHHHHDHHDHDHHDHDHDHHDHGHGDHAHGFGDAASFGEPSALVRFLMSNYLAVMAVVVLVSLVLLLLRRRASRPRSRPDAGTDYGKEAQMNLAVRRARALEAMQAEYDAKARQWEELQAKKRELEAEERARRVAAAPLMGPVGGGGGGAGGSGGSGGGGGSNVVEWSPLMGSGPVGGFKSNRCTRRGG</sequence>
<gene>
    <name evidence="4" type="ORF">CHLRE_08g383250v5</name>
</gene>
<keyword evidence="3" id="KW-1133">Transmembrane helix</keyword>
<name>A0A2K3DI70_CHLRE</name>
<evidence type="ECO:0000313" key="4">
    <source>
        <dbReference type="EMBL" id="PNW80234.1"/>
    </source>
</evidence>
<reference evidence="4 5" key="1">
    <citation type="journal article" date="2007" name="Science">
        <title>The Chlamydomonas genome reveals the evolution of key animal and plant functions.</title>
        <authorList>
            <person name="Merchant S.S."/>
            <person name="Prochnik S.E."/>
            <person name="Vallon O."/>
            <person name="Harris E.H."/>
            <person name="Karpowicz S.J."/>
            <person name="Witman G.B."/>
            <person name="Terry A."/>
            <person name="Salamov A."/>
            <person name="Fritz-Laylin L.K."/>
            <person name="Marechal-Drouard L."/>
            <person name="Marshall W.F."/>
            <person name="Qu L.H."/>
            <person name="Nelson D.R."/>
            <person name="Sanderfoot A.A."/>
            <person name="Spalding M.H."/>
            <person name="Kapitonov V.V."/>
            <person name="Ren Q."/>
            <person name="Ferris P."/>
            <person name="Lindquist E."/>
            <person name="Shapiro H."/>
            <person name="Lucas S.M."/>
            <person name="Grimwood J."/>
            <person name="Schmutz J."/>
            <person name="Cardol P."/>
            <person name="Cerutti H."/>
            <person name="Chanfreau G."/>
            <person name="Chen C.L."/>
            <person name="Cognat V."/>
            <person name="Croft M.T."/>
            <person name="Dent R."/>
            <person name="Dutcher S."/>
            <person name="Fernandez E."/>
            <person name="Fukuzawa H."/>
            <person name="Gonzalez-Ballester D."/>
            <person name="Gonzalez-Halphen D."/>
            <person name="Hallmann A."/>
            <person name="Hanikenne M."/>
            <person name="Hippler M."/>
            <person name="Inwood W."/>
            <person name="Jabbari K."/>
            <person name="Kalanon M."/>
            <person name="Kuras R."/>
            <person name="Lefebvre P.A."/>
            <person name="Lemaire S.D."/>
            <person name="Lobanov A.V."/>
            <person name="Lohr M."/>
            <person name="Manuell A."/>
            <person name="Meier I."/>
            <person name="Mets L."/>
            <person name="Mittag M."/>
            <person name="Mittelmeier T."/>
            <person name="Moroney J.V."/>
            <person name="Moseley J."/>
            <person name="Napoli C."/>
            <person name="Nedelcu A.M."/>
            <person name="Niyogi K."/>
            <person name="Novoselov S.V."/>
            <person name="Paulsen I.T."/>
            <person name="Pazour G."/>
            <person name="Purton S."/>
            <person name="Ral J.P."/>
            <person name="Riano-Pachon D.M."/>
            <person name="Riekhof W."/>
            <person name="Rymarquis L."/>
            <person name="Schroda M."/>
            <person name="Stern D."/>
            <person name="Umen J."/>
            <person name="Willows R."/>
            <person name="Wilson N."/>
            <person name="Zimmer S.L."/>
            <person name="Allmer J."/>
            <person name="Balk J."/>
            <person name="Bisova K."/>
            <person name="Chen C.J."/>
            <person name="Elias M."/>
            <person name="Gendler K."/>
            <person name="Hauser C."/>
            <person name="Lamb M.R."/>
            <person name="Ledford H."/>
            <person name="Long J.C."/>
            <person name="Minagawa J."/>
            <person name="Page M.D."/>
            <person name="Pan J."/>
            <person name="Pootakham W."/>
            <person name="Roje S."/>
            <person name="Rose A."/>
            <person name="Stahlberg E."/>
            <person name="Terauchi A.M."/>
            <person name="Yang P."/>
            <person name="Ball S."/>
            <person name="Bowler C."/>
            <person name="Dieckmann C.L."/>
            <person name="Gladyshev V.N."/>
            <person name="Green P."/>
            <person name="Jorgensen R."/>
            <person name="Mayfield S."/>
            <person name="Mueller-Roeber B."/>
            <person name="Rajamani S."/>
            <person name="Sayre R.T."/>
            <person name="Brokstein P."/>
            <person name="Dubchak I."/>
            <person name="Goodstein D."/>
            <person name="Hornick L."/>
            <person name="Huang Y.W."/>
            <person name="Jhaveri J."/>
            <person name="Luo Y."/>
            <person name="Martinez D."/>
            <person name="Ngau W.C."/>
            <person name="Otillar B."/>
            <person name="Poliakov A."/>
            <person name="Porter A."/>
            <person name="Szajkowski L."/>
            <person name="Werner G."/>
            <person name="Zhou K."/>
            <person name="Grigoriev I.V."/>
            <person name="Rokhsar D.S."/>
            <person name="Grossman A.R."/>
        </authorList>
    </citation>
    <scope>NUCLEOTIDE SEQUENCE [LARGE SCALE GENOMIC DNA]</scope>
    <source>
        <strain evidence="5">CC-503</strain>
    </source>
</reference>
<dbReference type="GeneID" id="5719826"/>
<evidence type="ECO:0000313" key="5">
    <source>
        <dbReference type="Proteomes" id="UP000006906"/>
    </source>
</evidence>
<organism evidence="4 5">
    <name type="scientific">Chlamydomonas reinhardtii</name>
    <name type="common">Chlamydomonas smithii</name>
    <dbReference type="NCBI Taxonomy" id="3055"/>
    <lineage>
        <taxon>Eukaryota</taxon>
        <taxon>Viridiplantae</taxon>
        <taxon>Chlorophyta</taxon>
        <taxon>core chlorophytes</taxon>
        <taxon>Chlorophyceae</taxon>
        <taxon>CS clade</taxon>
        <taxon>Chlamydomonadales</taxon>
        <taxon>Chlamydomonadaceae</taxon>
        <taxon>Chlamydomonas</taxon>
    </lineage>
</organism>
<feature type="compositionally biased region" description="Gly residues" evidence="2">
    <location>
        <begin position="154"/>
        <end position="174"/>
    </location>
</feature>
<feature type="region of interest" description="Disordered" evidence="2">
    <location>
        <begin position="150"/>
        <end position="201"/>
    </location>
</feature>
<dbReference type="InParanoid" id="A0A2K3DI70"/>
<dbReference type="EMBL" id="CM008969">
    <property type="protein sequence ID" value="PNW80234.1"/>
    <property type="molecule type" value="Genomic_DNA"/>
</dbReference>
<dbReference type="AlphaFoldDB" id="A0A2K3DI70"/>
<dbReference type="Proteomes" id="UP000006906">
    <property type="component" value="Chromosome 8"/>
</dbReference>
<feature type="transmembrane region" description="Helical" evidence="3">
    <location>
        <begin position="60"/>
        <end position="80"/>
    </location>
</feature>
<feature type="coiled-coil region" evidence="1">
    <location>
        <begin position="113"/>
        <end position="140"/>
    </location>
</feature>
<accession>A0A2K3DI70</accession>
<dbReference type="Gramene" id="PNW80234">
    <property type="protein sequence ID" value="PNW80234"/>
    <property type="gene ID" value="CHLRE_08g383250v5"/>
</dbReference>
<dbReference type="PaxDb" id="3055-EDP02653"/>
<feature type="region of interest" description="Disordered" evidence="2">
    <location>
        <begin position="1"/>
        <end position="39"/>
    </location>
</feature>
<keyword evidence="1" id="KW-0175">Coiled coil</keyword>
<dbReference type="KEGG" id="cre:CHLRE_08g383250v5"/>
<proteinExistence type="predicted"/>
<keyword evidence="5" id="KW-1185">Reference proteome</keyword>
<feature type="compositionally biased region" description="Basic and acidic residues" evidence="2">
    <location>
        <begin position="20"/>
        <end position="39"/>
    </location>
</feature>
<dbReference type="OrthoDB" id="546439at2759"/>
<evidence type="ECO:0000256" key="2">
    <source>
        <dbReference type="SAM" id="MobiDB-lite"/>
    </source>
</evidence>
<keyword evidence="3" id="KW-0472">Membrane</keyword>
<dbReference type="RefSeq" id="XP_042922318.1">
    <property type="nucleotide sequence ID" value="XM_043065317.1"/>
</dbReference>
<evidence type="ECO:0000256" key="3">
    <source>
        <dbReference type="SAM" id="Phobius"/>
    </source>
</evidence>